<organism evidence="2">
    <name type="scientific">Anguilla anguilla</name>
    <name type="common">European freshwater eel</name>
    <name type="synonym">Muraena anguilla</name>
    <dbReference type="NCBI Taxonomy" id="7936"/>
    <lineage>
        <taxon>Eukaryota</taxon>
        <taxon>Metazoa</taxon>
        <taxon>Chordata</taxon>
        <taxon>Craniata</taxon>
        <taxon>Vertebrata</taxon>
        <taxon>Euteleostomi</taxon>
        <taxon>Actinopterygii</taxon>
        <taxon>Neopterygii</taxon>
        <taxon>Teleostei</taxon>
        <taxon>Anguilliformes</taxon>
        <taxon>Anguillidae</taxon>
        <taxon>Anguilla</taxon>
    </lineage>
</organism>
<keyword evidence="1" id="KW-1133">Transmembrane helix</keyword>
<protein>
    <submittedName>
        <fullName evidence="2">Uncharacterized protein</fullName>
    </submittedName>
</protein>
<sequence length="39" mass="4469">MKSRSEQRLCCTFIQVIFYFFVFFVLLCGGLAVSTDVSI</sequence>
<proteinExistence type="predicted"/>
<feature type="transmembrane region" description="Helical" evidence="1">
    <location>
        <begin position="12"/>
        <end position="33"/>
    </location>
</feature>
<reference evidence="2" key="2">
    <citation type="journal article" date="2015" name="Fish Shellfish Immunol.">
        <title>Early steps in the European eel (Anguilla anguilla)-Vibrio vulnificus interaction in the gills: Role of the RtxA13 toxin.</title>
        <authorList>
            <person name="Callol A."/>
            <person name="Pajuelo D."/>
            <person name="Ebbesson L."/>
            <person name="Teles M."/>
            <person name="MacKenzie S."/>
            <person name="Amaro C."/>
        </authorList>
    </citation>
    <scope>NUCLEOTIDE SEQUENCE</scope>
</reference>
<reference evidence="2" key="1">
    <citation type="submission" date="2014-11" db="EMBL/GenBank/DDBJ databases">
        <authorList>
            <person name="Amaro Gonzalez C."/>
        </authorList>
    </citation>
    <scope>NUCLEOTIDE SEQUENCE</scope>
</reference>
<evidence type="ECO:0000256" key="1">
    <source>
        <dbReference type="SAM" id="Phobius"/>
    </source>
</evidence>
<keyword evidence="1" id="KW-0472">Membrane</keyword>
<evidence type="ECO:0000313" key="2">
    <source>
        <dbReference type="EMBL" id="JAH33911.1"/>
    </source>
</evidence>
<dbReference type="EMBL" id="GBXM01074666">
    <property type="protein sequence ID" value="JAH33911.1"/>
    <property type="molecule type" value="Transcribed_RNA"/>
</dbReference>
<name>A0A0E9RXR6_ANGAN</name>
<keyword evidence="1" id="KW-0812">Transmembrane</keyword>
<accession>A0A0E9RXR6</accession>
<dbReference type="AlphaFoldDB" id="A0A0E9RXR6"/>